<evidence type="ECO:0000256" key="2">
    <source>
        <dbReference type="ARBA" id="ARBA00022490"/>
    </source>
</evidence>
<keyword evidence="3 5" id="KW-0175">Coiled coil</keyword>
<feature type="coiled-coil region" evidence="5">
    <location>
        <begin position="138"/>
        <end position="172"/>
    </location>
</feature>
<evidence type="ECO:0000313" key="6">
    <source>
        <dbReference type="Proteomes" id="UP000887569"/>
    </source>
</evidence>
<feature type="coiled-coil region" evidence="5">
    <location>
        <begin position="350"/>
        <end position="377"/>
    </location>
</feature>
<dbReference type="PANTHER" id="PTHR19960">
    <property type="entry name" value="TEKTIN"/>
    <property type="match status" value="1"/>
</dbReference>
<proteinExistence type="inferred from homology"/>
<dbReference type="PANTHER" id="PTHR19960:SF12">
    <property type="entry name" value="TEKTIN-4"/>
    <property type="match status" value="1"/>
</dbReference>
<dbReference type="InterPro" id="IPR048256">
    <property type="entry name" value="Tektin-like"/>
</dbReference>
<sequence>SLSICANSILAESSSILNSNVINSAMSKKMDYDDPNEVLRLARLSVKEANMKAIRMQNQTTQQLVQRIKDLKYWSSEIDRELQDLNEENQDLNRCFKRLSLCLQSTAGAGKCNEACLAVRRKKVQIGDATNDRVDVELHKEKDLISDCQKQLKELSNLVEKQLDDNEVAKKTLMRDWTLKQEAIALDHRSAAMGTDVKLAARTPDGERLEYRDGAPLHRMSEYPEWIENTALNLNQAARARVHSRKITQRLAQNTREMAQQMRSEAVTVEGLLKDSCKTWQEWRDSLYAQVGAKDKEIKTADAAISEIQMALKQKGSPLQVALSRQTQRGLRPGIELCNDKAQHALHAELMNLKSSLLSLEHQLDRARESRKKLESDRFKMHRKLEICEQNLAIDNEILRSVRTSYPQEIQLSGFLVSEN</sequence>
<evidence type="ECO:0000313" key="7">
    <source>
        <dbReference type="WBParaSite" id="PgR008_g063_t03"/>
    </source>
</evidence>
<dbReference type="GO" id="GO:0005634">
    <property type="term" value="C:nucleus"/>
    <property type="evidence" value="ECO:0007669"/>
    <property type="project" value="TreeGrafter"/>
</dbReference>
<comment type="similarity">
    <text evidence="1 4">Belongs to the tektin family.</text>
</comment>
<dbReference type="InterPro" id="IPR000435">
    <property type="entry name" value="Tektins"/>
</dbReference>
<evidence type="ECO:0000256" key="4">
    <source>
        <dbReference type="RuleBase" id="RU367040"/>
    </source>
</evidence>
<dbReference type="AlphaFoldDB" id="A0A915AHT0"/>
<dbReference type="GO" id="GO:0060271">
    <property type="term" value="P:cilium assembly"/>
    <property type="evidence" value="ECO:0007669"/>
    <property type="project" value="UniProtKB-UniRule"/>
</dbReference>
<protein>
    <recommendedName>
        <fullName evidence="4">Tektin</fullName>
    </recommendedName>
</protein>
<keyword evidence="4" id="KW-0282">Flagellum</keyword>
<keyword evidence="4" id="KW-0966">Cell projection</keyword>
<evidence type="ECO:0000256" key="3">
    <source>
        <dbReference type="ARBA" id="ARBA00023054"/>
    </source>
</evidence>
<evidence type="ECO:0000256" key="5">
    <source>
        <dbReference type="SAM" id="Coils"/>
    </source>
</evidence>
<dbReference type="WBParaSite" id="PgR008_g063_t03">
    <property type="protein sequence ID" value="PgR008_g063_t03"/>
    <property type="gene ID" value="PgR008_g063"/>
</dbReference>
<dbReference type="GO" id="GO:0015630">
    <property type="term" value="C:microtubule cytoskeleton"/>
    <property type="evidence" value="ECO:0007669"/>
    <property type="project" value="UniProtKB-UniRule"/>
</dbReference>
<keyword evidence="4" id="KW-0969">Cilium</keyword>
<dbReference type="GO" id="GO:0005930">
    <property type="term" value="C:axoneme"/>
    <property type="evidence" value="ECO:0007669"/>
    <property type="project" value="UniProtKB-SubCell"/>
</dbReference>
<accession>A0A915AHT0</accession>
<reference evidence="7" key="1">
    <citation type="submission" date="2022-11" db="UniProtKB">
        <authorList>
            <consortium name="WormBaseParasite"/>
        </authorList>
    </citation>
    <scope>IDENTIFICATION</scope>
</reference>
<dbReference type="Proteomes" id="UP000887569">
    <property type="component" value="Unplaced"/>
</dbReference>
<dbReference type="PRINTS" id="PR00511">
    <property type="entry name" value="TEKTIN"/>
</dbReference>
<evidence type="ECO:0000256" key="1">
    <source>
        <dbReference type="ARBA" id="ARBA00007209"/>
    </source>
</evidence>
<keyword evidence="2" id="KW-0963">Cytoplasm</keyword>
<comment type="subcellular location">
    <subcellularLocation>
        <location evidence="4">Cytoplasm</location>
        <location evidence="4">Cytoskeleton</location>
        <location evidence="4">Cilium axoneme</location>
    </subcellularLocation>
</comment>
<dbReference type="GO" id="GO:0060294">
    <property type="term" value="P:cilium movement involved in cell motility"/>
    <property type="evidence" value="ECO:0007669"/>
    <property type="project" value="UniProtKB-UniRule"/>
</dbReference>
<dbReference type="Pfam" id="PF03148">
    <property type="entry name" value="Tektin"/>
    <property type="match status" value="1"/>
</dbReference>
<organism evidence="6 7">
    <name type="scientific">Parascaris univalens</name>
    <name type="common">Nematode worm</name>
    <dbReference type="NCBI Taxonomy" id="6257"/>
    <lineage>
        <taxon>Eukaryota</taxon>
        <taxon>Metazoa</taxon>
        <taxon>Ecdysozoa</taxon>
        <taxon>Nematoda</taxon>
        <taxon>Chromadorea</taxon>
        <taxon>Rhabditida</taxon>
        <taxon>Spirurina</taxon>
        <taxon>Ascaridomorpha</taxon>
        <taxon>Ascaridoidea</taxon>
        <taxon>Ascarididae</taxon>
        <taxon>Parascaris</taxon>
    </lineage>
</organism>
<keyword evidence="6" id="KW-1185">Reference proteome</keyword>
<name>A0A915AHT0_PARUN</name>